<name>A0ABY9MLL7_9GAMM</name>
<keyword evidence="3" id="KW-1185">Reference proteome</keyword>
<dbReference type="EMBL" id="CP133218">
    <property type="protein sequence ID" value="WML89564.1"/>
    <property type="molecule type" value="Genomic_DNA"/>
</dbReference>
<evidence type="ECO:0000256" key="1">
    <source>
        <dbReference type="SAM" id="Phobius"/>
    </source>
</evidence>
<reference evidence="2 3" key="1">
    <citation type="submission" date="2023-08" db="EMBL/GenBank/DDBJ databases">
        <title>New molecular markers tilS and rpoB for phylogenetic and monitoring studies of the genus Thiothrix biodiversity.</title>
        <authorList>
            <person name="Ravin N.V."/>
            <person name="Smolyakov D."/>
            <person name="Markov N.D."/>
            <person name="Beletsky A.V."/>
            <person name="Mardanov A.V."/>
            <person name="Rudenko T.S."/>
            <person name="Grabovich M.Y."/>
        </authorList>
    </citation>
    <scope>NUCLEOTIDE SEQUENCE [LARGE SCALE GENOMIC DNA]</scope>
    <source>
        <strain evidence="2 3">MK1</strain>
    </source>
</reference>
<feature type="transmembrane region" description="Helical" evidence="1">
    <location>
        <begin position="12"/>
        <end position="32"/>
    </location>
</feature>
<dbReference type="PROSITE" id="PS51257">
    <property type="entry name" value="PROKAR_LIPOPROTEIN"/>
    <property type="match status" value="1"/>
</dbReference>
<evidence type="ECO:0000313" key="2">
    <source>
        <dbReference type="EMBL" id="WML89564.1"/>
    </source>
</evidence>
<gene>
    <name evidence="2" type="primary">tfpZ</name>
    <name evidence="2" type="ORF">RCF98_11340</name>
</gene>
<dbReference type="Proteomes" id="UP001236657">
    <property type="component" value="Chromosome"/>
</dbReference>
<dbReference type="NCBIfam" id="NF041437">
    <property type="entry name" value="TfpZ"/>
    <property type="match status" value="1"/>
</dbReference>
<feature type="transmembrane region" description="Helical" evidence="1">
    <location>
        <begin position="72"/>
        <end position="92"/>
    </location>
</feature>
<dbReference type="InterPro" id="IPR047814">
    <property type="entry name" value="TfpX/TfpZ-like"/>
</dbReference>
<keyword evidence="1" id="KW-0472">Membrane</keyword>
<keyword evidence="1" id="KW-0812">Transmembrane</keyword>
<sequence length="255" mass="27935">MIKQKVKASIVHLLISLVVVGCFIAFALLVWYPAPFMSIAGLTGIVAILISVDLVLGPLLTFVVFKPKKPRLALDLSVIAAVQMAALGYGMYTIYQGHPVYVAYAVDRFTLITAQDANPEQAKYPDLQVSTLWAPKLVYAKVPTDPELVQALLLDALAGKPDVDARSEYYEPFDAFVPEVLKKGIKPEVLFASPDNKQKLEAFLKKQGNTAADYAFLPLSGKEDDVVWVWSRDTGKPVGTLAINPWNTLQVSAKN</sequence>
<organism evidence="2 3">
    <name type="scientific">Thiothrix lacustris</name>
    <dbReference type="NCBI Taxonomy" id="525917"/>
    <lineage>
        <taxon>Bacteria</taxon>
        <taxon>Pseudomonadati</taxon>
        <taxon>Pseudomonadota</taxon>
        <taxon>Gammaproteobacteria</taxon>
        <taxon>Thiotrichales</taxon>
        <taxon>Thiotrichaceae</taxon>
        <taxon>Thiothrix</taxon>
    </lineage>
</organism>
<protein>
    <submittedName>
        <fullName evidence="2">TfpX/TfpZ family type IV pilin accessory protein</fullName>
    </submittedName>
</protein>
<proteinExistence type="predicted"/>
<keyword evidence="1" id="KW-1133">Transmembrane helix</keyword>
<dbReference type="RefSeq" id="WP_308893846.1">
    <property type="nucleotide sequence ID" value="NZ_CP133218.1"/>
</dbReference>
<accession>A0ABY9MLL7</accession>
<evidence type="ECO:0000313" key="3">
    <source>
        <dbReference type="Proteomes" id="UP001236657"/>
    </source>
</evidence>
<feature type="transmembrane region" description="Helical" evidence="1">
    <location>
        <begin position="38"/>
        <end position="65"/>
    </location>
</feature>